<keyword evidence="3 5" id="KW-1133">Transmembrane helix</keyword>
<dbReference type="InterPro" id="IPR004837">
    <property type="entry name" value="NaCa_Exmemb"/>
</dbReference>
<keyword evidence="2 5" id="KW-0812">Transmembrane</keyword>
<evidence type="ECO:0000313" key="7">
    <source>
        <dbReference type="EMBL" id="SUO93790.1"/>
    </source>
</evidence>
<evidence type="ECO:0000313" key="8">
    <source>
        <dbReference type="Proteomes" id="UP000254150"/>
    </source>
</evidence>
<dbReference type="Proteomes" id="UP000254150">
    <property type="component" value="Unassembled WGS sequence"/>
</dbReference>
<dbReference type="GO" id="GO:0016020">
    <property type="term" value="C:membrane"/>
    <property type="evidence" value="ECO:0007669"/>
    <property type="project" value="UniProtKB-SubCell"/>
</dbReference>
<dbReference type="Gene3D" id="1.20.1420.30">
    <property type="entry name" value="NCX, central ion-binding region"/>
    <property type="match status" value="2"/>
</dbReference>
<feature type="transmembrane region" description="Helical" evidence="5">
    <location>
        <begin position="235"/>
        <end position="253"/>
    </location>
</feature>
<reference evidence="7 8" key="1">
    <citation type="submission" date="2018-06" db="EMBL/GenBank/DDBJ databases">
        <authorList>
            <consortium name="Pathogen Informatics"/>
            <person name="Doyle S."/>
        </authorList>
    </citation>
    <scope>NUCLEOTIDE SEQUENCE [LARGE SCALE GENOMIC DNA]</scope>
    <source>
        <strain evidence="7 8">NCTC7807</strain>
    </source>
</reference>
<dbReference type="Pfam" id="PF01699">
    <property type="entry name" value="Na_Ca_ex"/>
    <property type="match status" value="2"/>
</dbReference>
<feature type="domain" description="Sodium/calcium exchanger membrane region" evidence="6">
    <location>
        <begin position="209"/>
        <end position="351"/>
    </location>
</feature>
<evidence type="ECO:0000256" key="4">
    <source>
        <dbReference type="ARBA" id="ARBA00023136"/>
    </source>
</evidence>
<feature type="domain" description="Sodium/calcium exchanger membrane region" evidence="6">
    <location>
        <begin position="17"/>
        <end position="160"/>
    </location>
</feature>
<dbReference type="AlphaFoldDB" id="A0A380MME8"/>
<feature type="transmembrane region" description="Helical" evidence="5">
    <location>
        <begin position="14"/>
        <end position="32"/>
    </location>
</feature>
<proteinExistence type="predicted"/>
<feature type="transmembrane region" description="Helical" evidence="5">
    <location>
        <begin position="82"/>
        <end position="104"/>
    </location>
</feature>
<dbReference type="InterPro" id="IPR044880">
    <property type="entry name" value="NCX_ion-bd_dom_sf"/>
</dbReference>
<evidence type="ECO:0000259" key="6">
    <source>
        <dbReference type="Pfam" id="PF01699"/>
    </source>
</evidence>
<feature type="transmembrane region" description="Helical" evidence="5">
    <location>
        <begin position="205"/>
        <end position="223"/>
    </location>
</feature>
<name>A0A380MME8_STRGR</name>
<protein>
    <submittedName>
        <fullName evidence="7">Sodium/calcium exchanger membrane region</fullName>
    </submittedName>
</protein>
<feature type="transmembrane region" description="Helical" evidence="5">
    <location>
        <begin position="53"/>
        <end position="76"/>
    </location>
</feature>
<evidence type="ECO:0000256" key="3">
    <source>
        <dbReference type="ARBA" id="ARBA00022989"/>
    </source>
</evidence>
<evidence type="ECO:0000256" key="5">
    <source>
        <dbReference type="SAM" id="Phobius"/>
    </source>
</evidence>
<feature type="transmembrane region" description="Helical" evidence="5">
    <location>
        <begin position="265"/>
        <end position="287"/>
    </location>
</feature>
<evidence type="ECO:0000256" key="1">
    <source>
        <dbReference type="ARBA" id="ARBA00004141"/>
    </source>
</evidence>
<feature type="transmembrane region" description="Helical" evidence="5">
    <location>
        <begin position="144"/>
        <end position="165"/>
    </location>
</feature>
<sequence>MAEWASAVFSGEWALGWSVVVLLLAGAVTVWCSVRLAGVGDTLADRTGWGEALFGAVLFGLVTSLSGIVMTTVAAVDGEPRLAYGNAVGGIAAQTLAVVAADAFHRRANLEHAAASLQNLLFGTLLAGLLGLSLMATFSPDVTVAGVHPASIVLVLVYIGGLHLVRRTDDPAWEAWEAVRTKETVEDVPDPEPDGAYAGRRTPSLWAEFAVIAGVVIVAGWAVTQAAQVVLSSTSLRAGLVGAGIMGVINALPEAVTSIAAVRRGAVTLAFAAIIGGNCLDVLNLAIGDLAHPGGSLFHAAGRDELFLTAAALLMTTVLLAGLLVRQKSGWFRLGFDGWTLVVVYAGTMVTLGV</sequence>
<dbReference type="GO" id="GO:0055085">
    <property type="term" value="P:transmembrane transport"/>
    <property type="evidence" value="ECO:0007669"/>
    <property type="project" value="InterPro"/>
</dbReference>
<feature type="transmembrane region" description="Helical" evidence="5">
    <location>
        <begin position="307"/>
        <end position="325"/>
    </location>
</feature>
<evidence type="ECO:0000256" key="2">
    <source>
        <dbReference type="ARBA" id="ARBA00022692"/>
    </source>
</evidence>
<dbReference type="EMBL" id="UHID01000001">
    <property type="protein sequence ID" value="SUO93790.1"/>
    <property type="molecule type" value="Genomic_DNA"/>
</dbReference>
<feature type="transmembrane region" description="Helical" evidence="5">
    <location>
        <begin position="116"/>
        <end position="138"/>
    </location>
</feature>
<comment type="subcellular location">
    <subcellularLocation>
        <location evidence="1">Membrane</location>
        <topology evidence="1">Multi-pass membrane protein</topology>
    </subcellularLocation>
</comment>
<gene>
    <name evidence="7" type="ORF">NCTC7807_00548</name>
</gene>
<keyword evidence="4 5" id="KW-0472">Membrane</keyword>
<organism evidence="7 8">
    <name type="scientific">Streptomyces griseus</name>
    <dbReference type="NCBI Taxonomy" id="1911"/>
    <lineage>
        <taxon>Bacteria</taxon>
        <taxon>Bacillati</taxon>
        <taxon>Actinomycetota</taxon>
        <taxon>Actinomycetes</taxon>
        <taxon>Kitasatosporales</taxon>
        <taxon>Streptomycetaceae</taxon>
        <taxon>Streptomyces</taxon>
    </lineage>
</organism>
<accession>A0A380MME8</accession>